<proteinExistence type="predicted"/>
<feature type="transmembrane region" description="Helical" evidence="1">
    <location>
        <begin position="79"/>
        <end position="100"/>
    </location>
</feature>
<reference evidence="3 4" key="1">
    <citation type="submission" date="2017-04" db="EMBL/GenBank/DDBJ databases">
        <title>Draft Aigarchaeota genome from a New Zealand hot spring.</title>
        <authorList>
            <person name="Reysenbach A.-L."/>
            <person name="Donaho J.A."/>
            <person name="Gerhart J."/>
            <person name="Kelley J.F."/>
            <person name="Kouba K."/>
            <person name="Podar M."/>
            <person name="Stott M."/>
        </authorList>
    </citation>
    <scope>NUCLEOTIDE SEQUENCE [LARGE SCALE GENOMIC DNA]</scope>
    <source>
        <strain evidence="3">NZ13_MG1</strain>
    </source>
</reference>
<dbReference type="PANTHER" id="PTHR23518">
    <property type="entry name" value="C-METHYLTRANSFERASE"/>
    <property type="match status" value="1"/>
</dbReference>
<dbReference type="PROSITE" id="PS50850">
    <property type="entry name" value="MFS"/>
    <property type="match status" value="1"/>
</dbReference>
<feature type="transmembrane region" description="Helical" evidence="1">
    <location>
        <begin position="334"/>
        <end position="359"/>
    </location>
</feature>
<dbReference type="Proteomes" id="UP000244066">
    <property type="component" value="Unassembled WGS sequence"/>
</dbReference>
<feature type="transmembrane region" description="Helical" evidence="1">
    <location>
        <begin position="33"/>
        <end position="55"/>
    </location>
</feature>
<feature type="transmembrane region" description="Helical" evidence="1">
    <location>
        <begin position="297"/>
        <end position="313"/>
    </location>
</feature>
<keyword evidence="1" id="KW-0812">Transmembrane</keyword>
<dbReference type="Gene3D" id="1.20.1250.20">
    <property type="entry name" value="MFS general substrate transporter like domains"/>
    <property type="match status" value="2"/>
</dbReference>
<protein>
    <recommendedName>
        <fullName evidence="2">Major facilitator superfamily (MFS) profile domain-containing protein</fullName>
    </recommendedName>
</protein>
<dbReference type="PANTHER" id="PTHR23518:SF2">
    <property type="entry name" value="MAJOR FACILITATOR SUPERFAMILY TRANSPORTER"/>
    <property type="match status" value="1"/>
</dbReference>
<accession>A0A2R7Y5Y6</accession>
<evidence type="ECO:0000313" key="4">
    <source>
        <dbReference type="Proteomes" id="UP000244066"/>
    </source>
</evidence>
<dbReference type="EMBL" id="NDWU01000006">
    <property type="protein sequence ID" value="PUA32951.1"/>
    <property type="molecule type" value="Genomic_DNA"/>
</dbReference>
<keyword evidence="1" id="KW-1133">Transmembrane helix</keyword>
<feature type="transmembrane region" description="Helical" evidence="1">
    <location>
        <begin position="365"/>
        <end position="384"/>
    </location>
</feature>
<dbReference type="AlphaFoldDB" id="A0A2R7Y5Y6"/>
<feature type="domain" description="Major facilitator superfamily (MFS) profile" evidence="2">
    <location>
        <begin position="12"/>
        <end position="387"/>
    </location>
</feature>
<dbReference type="InterPro" id="IPR036259">
    <property type="entry name" value="MFS_trans_sf"/>
</dbReference>
<dbReference type="SUPFAM" id="SSF103473">
    <property type="entry name" value="MFS general substrate transporter"/>
    <property type="match status" value="1"/>
</dbReference>
<feature type="transmembrane region" description="Helical" evidence="1">
    <location>
        <begin position="273"/>
        <end position="291"/>
    </location>
</feature>
<evidence type="ECO:0000313" key="3">
    <source>
        <dbReference type="EMBL" id="PUA32951.1"/>
    </source>
</evidence>
<evidence type="ECO:0000259" key="2">
    <source>
        <dbReference type="PROSITE" id="PS50850"/>
    </source>
</evidence>
<dbReference type="CDD" id="cd17370">
    <property type="entry name" value="MFS_MJ1317_like"/>
    <property type="match status" value="1"/>
</dbReference>
<comment type="caution">
    <text evidence="3">The sequence shown here is derived from an EMBL/GenBank/DDBJ whole genome shotgun (WGS) entry which is preliminary data.</text>
</comment>
<organism evidence="3 4">
    <name type="scientific">Candidatus Terraquivivens tikiterensis</name>
    <dbReference type="NCBI Taxonomy" id="1980982"/>
    <lineage>
        <taxon>Archaea</taxon>
        <taxon>Nitrososphaerota</taxon>
        <taxon>Candidatus Wolframiiraptoraceae</taxon>
        <taxon>Candidatus Terraquivivens</taxon>
    </lineage>
</organism>
<evidence type="ECO:0000256" key="1">
    <source>
        <dbReference type="SAM" id="Phobius"/>
    </source>
</evidence>
<feature type="transmembrane region" description="Helical" evidence="1">
    <location>
        <begin position="143"/>
        <end position="163"/>
    </location>
</feature>
<feature type="transmembrane region" description="Helical" evidence="1">
    <location>
        <begin position="169"/>
        <end position="189"/>
    </location>
</feature>
<dbReference type="GO" id="GO:0022857">
    <property type="term" value="F:transmembrane transporter activity"/>
    <property type="evidence" value="ECO:0007669"/>
    <property type="project" value="InterPro"/>
</dbReference>
<sequence>MVDRSGDVVFRNVILLGIVSLLQDISSEMIHPLLPLFLVGMGAGSVIVGLIGGLGDMLNSLGNLLSGVYSDILGKKKPLAFLGYVASAISKVLLVAASAWEHVLVYRVIDRAGKGIRTSPRDALLSASVSPRKVGWGFGLHRAMDTSGAVLGSALAFVAASIFMMPYNYIFLIAAILAFLALIPFSAIVERPTQTKTNRMSFHLRGLPYGLKAFILISTLFTLSNFSYMFFILKAAKGVEAGVLPLILYMLFNVSYAVSAFPFGILSDKLGRIPVLFLGYILFSLTCLGFSTLEGNVWPFILFAAYGISYALFDGNQRAMVSDLSPEGSRGAAFGTFHALTSVAALLSSTIAGLLWEAFGTHAPFLYGAILSSISAVALLSLGLKLRKVL</sequence>
<gene>
    <name evidence="3" type="ORF">B9J98_03445</name>
</gene>
<feature type="transmembrane region" description="Helical" evidence="1">
    <location>
        <begin position="243"/>
        <end position="266"/>
    </location>
</feature>
<dbReference type="InterPro" id="IPR011701">
    <property type="entry name" value="MFS"/>
</dbReference>
<dbReference type="InterPro" id="IPR020846">
    <property type="entry name" value="MFS_dom"/>
</dbReference>
<keyword evidence="1" id="KW-0472">Membrane</keyword>
<name>A0A2R7Y5Y6_9ARCH</name>
<feature type="transmembrane region" description="Helical" evidence="1">
    <location>
        <begin position="209"/>
        <end position="231"/>
    </location>
</feature>
<dbReference type="Pfam" id="PF07690">
    <property type="entry name" value="MFS_1"/>
    <property type="match status" value="1"/>
</dbReference>